<dbReference type="EMBL" id="NRQW01000264">
    <property type="protein sequence ID" value="PLZ89749.1"/>
    <property type="molecule type" value="Genomic_DNA"/>
</dbReference>
<dbReference type="Proteomes" id="UP000235036">
    <property type="component" value="Unassembled WGS sequence"/>
</dbReference>
<evidence type="ECO:0000313" key="1">
    <source>
        <dbReference type="EMBL" id="PLZ89749.1"/>
    </source>
</evidence>
<protein>
    <submittedName>
        <fullName evidence="1">Uncharacterized protein</fullName>
    </submittedName>
</protein>
<dbReference type="AlphaFoldDB" id="A0A2N6K303"/>
<dbReference type="RefSeq" id="WP_016867733.1">
    <property type="nucleotide sequence ID" value="NZ_CAWNVR010000363.1"/>
</dbReference>
<reference evidence="1 2" key="1">
    <citation type="submission" date="2017-08" db="EMBL/GenBank/DDBJ databases">
        <title>Genomes of Fischerella (Mastigocladus) sp. strains.</title>
        <authorList>
            <person name="Miller S.R."/>
        </authorList>
    </citation>
    <scope>NUCLEOTIDE SEQUENCE [LARGE SCALE GENOMIC DNA]</scope>
    <source>
        <strain evidence="1 2">CCMEE 5323</strain>
    </source>
</reference>
<sequence>MVQEIRTNEPQYVCVVAIEKVTGNQDEEIMTLGVSADDAKNQAMQLLADNYQCQEAQILELMQQAKIEPIGQWCVPKIREE</sequence>
<accession>A0A2N6K303</accession>
<comment type="caution">
    <text evidence="1">The sequence shown here is derived from an EMBL/GenBank/DDBJ whole genome shotgun (WGS) entry which is preliminary data.</text>
</comment>
<organism evidence="1 2">
    <name type="scientific">Fischerella muscicola CCMEE 5323</name>
    <dbReference type="NCBI Taxonomy" id="2019572"/>
    <lineage>
        <taxon>Bacteria</taxon>
        <taxon>Bacillati</taxon>
        <taxon>Cyanobacteriota</taxon>
        <taxon>Cyanophyceae</taxon>
        <taxon>Nostocales</taxon>
        <taxon>Hapalosiphonaceae</taxon>
        <taxon>Fischerella</taxon>
    </lineage>
</organism>
<name>A0A2N6K303_FISMU</name>
<evidence type="ECO:0000313" key="2">
    <source>
        <dbReference type="Proteomes" id="UP000235036"/>
    </source>
</evidence>
<keyword evidence="2" id="KW-1185">Reference proteome</keyword>
<proteinExistence type="predicted"/>
<gene>
    <name evidence="1" type="ORF">CEN44_12290</name>
</gene>